<dbReference type="Proteomes" id="UP001204772">
    <property type="component" value="Unassembled WGS sequence"/>
</dbReference>
<dbReference type="EMBL" id="JAMZEL010000004">
    <property type="protein sequence ID" value="MCP1383085.1"/>
    <property type="molecule type" value="Genomic_DNA"/>
</dbReference>
<evidence type="ECO:0008006" key="3">
    <source>
        <dbReference type="Google" id="ProtNLM"/>
    </source>
</evidence>
<dbReference type="RefSeq" id="WP_253527667.1">
    <property type="nucleotide sequence ID" value="NZ_JAMZEL010000004.1"/>
</dbReference>
<accession>A0ABT1FMU7</accession>
<sequence>MKKTEFESLDCKLFEPLSHSILKQIRGGDTTHTPMPTYNTKCKCTIDDGYTTQDPAKKKKTNIA</sequence>
<evidence type="ECO:0000313" key="1">
    <source>
        <dbReference type="EMBL" id="MCP1383085.1"/>
    </source>
</evidence>
<name>A0ABT1FMU7_9BACT</name>
<keyword evidence="2" id="KW-1185">Reference proteome</keyword>
<comment type="caution">
    <text evidence="1">The sequence shown here is derived from an EMBL/GenBank/DDBJ whole genome shotgun (WGS) entry which is preliminary data.</text>
</comment>
<organism evidence="1 2">
    <name type="scientific">Runella salmonicolor</name>
    <dbReference type="NCBI Taxonomy" id="2950278"/>
    <lineage>
        <taxon>Bacteria</taxon>
        <taxon>Pseudomonadati</taxon>
        <taxon>Bacteroidota</taxon>
        <taxon>Cytophagia</taxon>
        <taxon>Cytophagales</taxon>
        <taxon>Spirosomataceae</taxon>
        <taxon>Runella</taxon>
    </lineage>
</organism>
<reference evidence="1 2" key="1">
    <citation type="submission" date="2022-06" db="EMBL/GenBank/DDBJ databases">
        <title>Runella sp. S5 genome sequencing.</title>
        <authorList>
            <person name="Park S."/>
        </authorList>
    </citation>
    <scope>NUCLEOTIDE SEQUENCE [LARGE SCALE GENOMIC DNA]</scope>
    <source>
        <strain evidence="1 2">S5</strain>
    </source>
</reference>
<proteinExistence type="predicted"/>
<protein>
    <recommendedName>
        <fullName evidence="3">Bacteriocin</fullName>
    </recommendedName>
</protein>
<evidence type="ECO:0000313" key="2">
    <source>
        <dbReference type="Proteomes" id="UP001204772"/>
    </source>
</evidence>
<gene>
    <name evidence="1" type="ORF">NCI00_11645</name>
</gene>